<dbReference type="SUPFAM" id="SSF102114">
    <property type="entry name" value="Radical SAM enzymes"/>
    <property type="match status" value="1"/>
</dbReference>
<sequence length="560" mass="62489">MSSTCDSLIDDIEDMVSADDPTPQERQYARKSIIPRARKRNTQQTTEVLHADSVIPGMQKIWMRTWGCSHNNSDGEYMAGQLAASGYKMTGRNQWAVQIVDLKQQFLYRVAGQVSSGMLGFTVRTRIQTSGEGERRGGRASIRLPISHFNRLVKCLNACTYCKTKHARGDLASYPVEELVERARQSFQEGVCEIWLTSEDTGAYGKDIGTDLPTLLWRLVEEIPEGAMLRLGMTNPPYILEHLEEMSKILNHPRVYAFLHVPVQSASDSVLMDMKREYCADDFRRVADFLKDKVPGITIATDIICGFPGETDADFQETCDLVKEYRFPSLFINQFYPRPGTPAAKMDQVPAQVKKHRTKELSALFHSYNPYHHKVRRECSGCLMVSIPMVSIYMVSIPMVSIPMVSIYMVSIPMVSIPMVSIYMVSIPMVSIPMVSIYMVSIPMVSIPMVSIPMVSIPMMSIPVVSVYMVSIPMVSIPMVSIPMVSIPMVSIPMVSISMVSISMVSIPMVSISMVSIPMVSIPMVSIYMVSIPMVSIPMVSIPMVSIPHGVLVSSIWCAE</sequence>
<evidence type="ECO:0000313" key="16">
    <source>
        <dbReference type="Proteomes" id="UP000472277"/>
    </source>
</evidence>
<dbReference type="GO" id="GO:0035598">
    <property type="term" value="F:tRNA (N(6)-L-threonylcarbamoyladenosine(37)-C(2))-methylthiotransferase activity"/>
    <property type="evidence" value="ECO:0007669"/>
    <property type="project" value="UniProtKB-UniRule"/>
</dbReference>
<evidence type="ECO:0000256" key="10">
    <source>
        <dbReference type="ARBA" id="ARBA00051661"/>
    </source>
</evidence>
<dbReference type="InterPro" id="IPR023404">
    <property type="entry name" value="rSAM_horseshoe"/>
</dbReference>
<dbReference type="GeneTree" id="ENSGT00940000155952"/>
<keyword evidence="9 11" id="KW-0411">Iron-sulfur</keyword>
<comment type="caution">
    <text evidence="11">Lacks conserved residue(s) required for the propagation of feature annotation.</text>
</comment>
<dbReference type="PANTHER" id="PTHR11918:SF45">
    <property type="entry name" value="THREONYLCARBAMOYLADENOSINE TRNA METHYLTHIOTRANSFERASE"/>
    <property type="match status" value="1"/>
</dbReference>
<dbReference type="InterPro" id="IPR038135">
    <property type="entry name" value="Methylthiotransferase_N_sf"/>
</dbReference>
<evidence type="ECO:0000256" key="6">
    <source>
        <dbReference type="ARBA" id="ARBA00022694"/>
    </source>
</evidence>
<evidence type="ECO:0000256" key="7">
    <source>
        <dbReference type="ARBA" id="ARBA00022723"/>
    </source>
</evidence>
<keyword evidence="4 11" id="KW-0808">Transferase</keyword>
<evidence type="ECO:0000313" key="15">
    <source>
        <dbReference type="Ensembl" id="ENSSTUP00000058602.1"/>
    </source>
</evidence>
<feature type="region of interest" description="Disordered" evidence="12">
    <location>
        <begin position="1"/>
        <end position="25"/>
    </location>
</feature>
<keyword evidence="6 11" id="KW-0819">tRNA processing</keyword>
<dbReference type="EC" id="2.8.4.5" evidence="11"/>
<evidence type="ECO:0000256" key="12">
    <source>
        <dbReference type="SAM" id="MobiDB-lite"/>
    </source>
</evidence>
<dbReference type="GO" id="GO:0046872">
    <property type="term" value="F:metal ion binding"/>
    <property type="evidence" value="ECO:0007669"/>
    <property type="project" value="UniProtKB-UniRule"/>
</dbReference>
<organism evidence="15 16">
    <name type="scientific">Salmo trutta</name>
    <name type="common">Brown trout</name>
    <dbReference type="NCBI Taxonomy" id="8032"/>
    <lineage>
        <taxon>Eukaryota</taxon>
        <taxon>Metazoa</taxon>
        <taxon>Chordata</taxon>
        <taxon>Craniata</taxon>
        <taxon>Vertebrata</taxon>
        <taxon>Euteleostomi</taxon>
        <taxon>Actinopterygii</taxon>
        <taxon>Neopterygii</taxon>
        <taxon>Teleostei</taxon>
        <taxon>Protacanthopterygii</taxon>
        <taxon>Salmoniformes</taxon>
        <taxon>Salmonidae</taxon>
        <taxon>Salmoninae</taxon>
        <taxon>Salmo</taxon>
    </lineage>
</organism>
<dbReference type="NCBIfam" id="TIGR01578">
    <property type="entry name" value="MiaB-like-B"/>
    <property type="match status" value="1"/>
</dbReference>
<accession>A0A674AIB9</accession>
<evidence type="ECO:0000256" key="1">
    <source>
        <dbReference type="ARBA" id="ARBA00002399"/>
    </source>
</evidence>
<reference evidence="15" key="2">
    <citation type="submission" date="2025-09" db="UniProtKB">
        <authorList>
            <consortium name="Ensembl"/>
        </authorList>
    </citation>
    <scope>IDENTIFICATION</scope>
</reference>
<feature type="domain" description="MTTase N-terminal" evidence="13">
    <location>
        <begin position="59"/>
        <end position="90"/>
    </location>
</feature>
<gene>
    <name evidence="15" type="primary">CDKAL1</name>
</gene>
<dbReference type="PANTHER" id="PTHR11918">
    <property type="entry name" value="RADICAL SAM PROTEINS"/>
    <property type="match status" value="1"/>
</dbReference>
<dbReference type="InterPro" id="IPR006466">
    <property type="entry name" value="MiaB-like_arc_euk"/>
</dbReference>
<dbReference type="Gene3D" id="3.80.30.20">
    <property type="entry name" value="tm_1862 like domain"/>
    <property type="match status" value="1"/>
</dbReference>
<evidence type="ECO:0000256" key="5">
    <source>
        <dbReference type="ARBA" id="ARBA00022691"/>
    </source>
</evidence>
<evidence type="ECO:0000256" key="9">
    <source>
        <dbReference type="ARBA" id="ARBA00023014"/>
    </source>
</evidence>
<dbReference type="InterPro" id="IPR007197">
    <property type="entry name" value="rSAM"/>
</dbReference>
<keyword evidence="11" id="KW-0256">Endoplasmic reticulum</keyword>
<dbReference type="GO" id="GO:0005789">
    <property type="term" value="C:endoplasmic reticulum membrane"/>
    <property type="evidence" value="ECO:0007669"/>
    <property type="project" value="UniProtKB-SubCell"/>
</dbReference>
<feature type="transmembrane region" description="Helical" evidence="11">
    <location>
        <begin position="497"/>
        <end position="519"/>
    </location>
</feature>
<feature type="transmembrane region" description="Helical" evidence="11">
    <location>
        <begin position="465"/>
        <end position="485"/>
    </location>
</feature>
<keyword evidence="7 11" id="KW-0479">Metal-binding</keyword>
<evidence type="ECO:0000259" key="13">
    <source>
        <dbReference type="PROSITE" id="PS51449"/>
    </source>
</evidence>
<dbReference type="InterPro" id="IPR006638">
    <property type="entry name" value="Elp3/MiaA/NifB-like_rSAM"/>
</dbReference>
<dbReference type="GO" id="GO:0051539">
    <property type="term" value="F:4 iron, 4 sulfur cluster binding"/>
    <property type="evidence" value="ECO:0007669"/>
    <property type="project" value="UniProtKB-UniRule"/>
</dbReference>
<dbReference type="PROSITE" id="PS51918">
    <property type="entry name" value="RADICAL_SAM"/>
    <property type="match status" value="1"/>
</dbReference>
<comment type="similarity">
    <text evidence="2 11">Belongs to the methylthiotransferase family. CDKAL1 subfamily.</text>
</comment>
<comment type="function">
    <text evidence="1 11">Catalyzes the methylthiolation of N6-threonylcarbamoyladenosine (t(6)A), leading to the formation of 2-methylthio-N6-threonylcarbamoyladenosine (ms(2)t(6)A) at position 37 in tRNAs that read codons beginning with adenine.</text>
</comment>
<dbReference type="Ensembl" id="ENSSTUT00000061571.1">
    <property type="protein sequence ID" value="ENSSTUP00000058602.1"/>
    <property type="gene ID" value="ENSSTUG00000025187.1"/>
</dbReference>
<keyword evidence="11" id="KW-1133">Transmembrane helix</keyword>
<feature type="compositionally biased region" description="Acidic residues" evidence="12">
    <location>
        <begin position="8"/>
        <end position="17"/>
    </location>
</feature>
<comment type="cofactor">
    <cofactor evidence="11">
        <name>[4Fe-4S] cluster</name>
        <dbReference type="ChEBI" id="CHEBI:49883"/>
    </cofactor>
    <text evidence="11">Binds 1 or 2 [4Fe-4S] cluster. One cluster is coordinated with 3 cysteines and an exchangeable S-adenosyl-L-methionine.</text>
</comment>
<evidence type="ECO:0000259" key="14">
    <source>
        <dbReference type="PROSITE" id="PS51918"/>
    </source>
</evidence>
<keyword evidence="11" id="KW-0472">Membrane</keyword>
<evidence type="ECO:0000256" key="8">
    <source>
        <dbReference type="ARBA" id="ARBA00023004"/>
    </source>
</evidence>
<feature type="domain" description="Radical SAM core" evidence="14">
    <location>
        <begin position="136"/>
        <end position="371"/>
    </location>
</feature>
<keyword evidence="11" id="KW-0812">Transmembrane</keyword>
<dbReference type="Gene3D" id="3.40.50.12160">
    <property type="entry name" value="Methylthiotransferase, N-terminal domain"/>
    <property type="match status" value="1"/>
</dbReference>
<keyword evidence="8 11" id="KW-0408">Iron</keyword>
<dbReference type="Pfam" id="PF04055">
    <property type="entry name" value="Radical_SAM"/>
    <property type="match status" value="1"/>
</dbReference>
<feature type="transmembrane region" description="Helical" evidence="11">
    <location>
        <begin position="422"/>
        <end position="445"/>
    </location>
</feature>
<name>A0A674AIB9_SALTR</name>
<comment type="subcellular location">
    <subcellularLocation>
        <location evidence="11">Endoplasmic reticulum membrane</location>
        <topology evidence="11">Single-pass membrane protein</topology>
    </subcellularLocation>
</comment>
<dbReference type="InterPro" id="IPR058240">
    <property type="entry name" value="rSAM_sf"/>
</dbReference>
<dbReference type="SFLD" id="SFLDS00029">
    <property type="entry name" value="Radical_SAM"/>
    <property type="match status" value="1"/>
</dbReference>
<dbReference type="SMART" id="SM00729">
    <property type="entry name" value="Elp3"/>
    <property type="match status" value="1"/>
</dbReference>
<evidence type="ECO:0000256" key="2">
    <source>
        <dbReference type="ARBA" id="ARBA00008616"/>
    </source>
</evidence>
<dbReference type="Proteomes" id="UP000472277">
    <property type="component" value="Unassembled WGS sequence"/>
</dbReference>
<proteinExistence type="inferred from homology"/>
<dbReference type="InterPro" id="IPR013848">
    <property type="entry name" value="Methylthiotransferase_N"/>
</dbReference>
<dbReference type="AlphaFoldDB" id="A0A674AIB9"/>
<reference evidence="15" key="1">
    <citation type="submission" date="2025-08" db="UniProtKB">
        <authorList>
            <consortium name="Ensembl"/>
        </authorList>
    </citation>
    <scope>IDENTIFICATION</scope>
</reference>
<evidence type="ECO:0000256" key="4">
    <source>
        <dbReference type="ARBA" id="ARBA00022679"/>
    </source>
</evidence>
<evidence type="ECO:0000256" key="3">
    <source>
        <dbReference type="ARBA" id="ARBA00022485"/>
    </source>
</evidence>
<dbReference type="FunFam" id="3.80.30.20:FF:000002">
    <property type="entry name" value="threonylcarbamoyladenosine tRNA methylthiotransferase isoform X2"/>
    <property type="match status" value="1"/>
</dbReference>
<feature type="transmembrane region" description="Helical" evidence="11">
    <location>
        <begin position="525"/>
        <end position="545"/>
    </location>
</feature>
<keyword evidence="5 11" id="KW-0949">S-adenosyl-L-methionine</keyword>
<dbReference type="FunCoup" id="A0A674AIB9">
    <property type="interactions" value="1723"/>
</dbReference>
<keyword evidence="3 11" id="KW-0004">4Fe-4S</keyword>
<feature type="transmembrane region" description="Helical" evidence="11">
    <location>
        <begin position="383"/>
        <end position="410"/>
    </location>
</feature>
<comment type="catalytic activity">
    <reaction evidence="10 11">
        <text>N(6)-L-threonylcarbamoyladenosine(37) in tRNA + (sulfur carrier)-SH + AH2 + 2 S-adenosyl-L-methionine = 2-methylsulfanyl-N(6)-L-threonylcarbamoyladenosine(37) in tRNA + (sulfur carrier)-H + 5'-deoxyadenosine + L-methionine + A + S-adenosyl-L-homocysteine + 2 H(+)</text>
        <dbReference type="Rhea" id="RHEA:37075"/>
        <dbReference type="Rhea" id="RHEA-COMP:10163"/>
        <dbReference type="Rhea" id="RHEA-COMP:11092"/>
        <dbReference type="Rhea" id="RHEA-COMP:14737"/>
        <dbReference type="Rhea" id="RHEA-COMP:14739"/>
        <dbReference type="ChEBI" id="CHEBI:13193"/>
        <dbReference type="ChEBI" id="CHEBI:15378"/>
        <dbReference type="ChEBI" id="CHEBI:17319"/>
        <dbReference type="ChEBI" id="CHEBI:17499"/>
        <dbReference type="ChEBI" id="CHEBI:29917"/>
        <dbReference type="ChEBI" id="CHEBI:57844"/>
        <dbReference type="ChEBI" id="CHEBI:57856"/>
        <dbReference type="ChEBI" id="CHEBI:59789"/>
        <dbReference type="ChEBI" id="CHEBI:64428"/>
        <dbReference type="ChEBI" id="CHEBI:74418"/>
        <dbReference type="ChEBI" id="CHEBI:74420"/>
        <dbReference type="EC" id="2.8.4.5"/>
    </reaction>
</comment>
<evidence type="ECO:0000256" key="11">
    <source>
        <dbReference type="RuleBase" id="RU368081"/>
    </source>
</evidence>
<protein>
    <recommendedName>
        <fullName evidence="11">tRNA-t(6)A37 methylthiotransferase</fullName>
        <ecNumber evidence="11">2.8.4.5</ecNumber>
    </recommendedName>
</protein>
<dbReference type="PROSITE" id="PS51449">
    <property type="entry name" value="MTTASE_N"/>
    <property type="match status" value="1"/>
</dbReference>
<dbReference type="SFLD" id="SFLDG01082">
    <property type="entry name" value="B12-binding_domain_containing"/>
    <property type="match status" value="1"/>
</dbReference>
<dbReference type="InParanoid" id="A0A674AIB9"/>
<keyword evidence="16" id="KW-1185">Reference proteome</keyword>